<name>A0ACB7XAU1_9ERIC</name>
<accession>A0ACB7XAU1</accession>
<protein>
    <submittedName>
        <fullName evidence="1">Uncharacterized protein</fullName>
    </submittedName>
</protein>
<comment type="caution">
    <text evidence="1">The sequence shown here is derived from an EMBL/GenBank/DDBJ whole genome shotgun (WGS) entry which is preliminary data.</text>
</comment>
<sequence length="101" mass="11266">MVGLAGADIYGRKRWWLGTVAMAYVGVDYMRYLSPSLHECLMPALWIALALITVSRIPLYKHRSVELPSALPFVAAMLFMLSALFFEALSVRFVTAILGLD</sequence>
<reference evidence="1 2" key="1">
    <citation type="journal article" date="2021" name="Hortic Res">
        <title>High-quality reference genome and annotation aids understanding of berry development for evergreen blueberry (Vaccinium darrowii).</title>
        <authorList>
            <person name="Yu J."/>
            <person name="Hulse-Kemp A.M."/>
            <person name="Babiker E."/>
            <person name="Staton M."/>
        </authorList>
    </citation>
    <scope>NUCLEOTIDE SEQUENCE [LARGE SCALE GENOMIC DNA]</scope>
    <source>
        <strain evidence="2">cv. NJ 8807/NJ 8810</strain>
        <tissue evidence="1">Young leaf</tissue>
    </source>
</reference>
<evidence type="ECO:0000313" key="1">
    <source>
        <dbReference type="EMBL" id="KAH7837806.1"/>
    </source>
</evidence>
<keyword evidence="2" id="KW-1185">Reference proteome</keyword>
<dbReference type="EMBL" id="CM037156">
    <property type="protein sequence ID" value="KAH7837806.1"/>
    <property type="molecule type" value="Genomic_DNA"/>
</dbReference>
<gene>
    <name evidence="1" type="ORF">Vadar_018217</name>
</gene>
<dbReference type="Proteomes" id="UP000828048">
    <property type="component" value="Chromosome 6"/>
</dbReference>
<organism evidence="1 2">
    <name type="scientific">Vaccinium darrowii</name>
    <dbReference type="NCBI Taxonomy" id="229202"/>
    <lineage>
        <taxon>Eukaryota</taxon>
        <taxon>Viridiplantae</taxon>
        <taxon>Streptophyta</taxon>
        <taxon>Embryophyta</taxon>
        <taxon>Tracheophyta</taxon>
        <taxon>Spermatophyta</taxon>
        <taxon>Magnoliopsida</taxon>
        <taxon>eudicotyledons</taxon>
        <taxon>Gunneridae</taxon>
        <taxon>Pentapetalae</taxon>
        <taxon>asterids</taxon>
        <taxon>Ericales</taxon>
        <taxon>Ericaceae</taxon>
        <taxon>Vaccinioideae</taxon>
        <taxon>Vaccinieae</taxon>
        <taxon>Vaccinium</taxon>
    </lineage>
</organism>
<proteinExistence type="predicted"/>
<evidence type="ECO:0000313" key="2">
    <source>
        <dbReference type="Proteomes" id="UP000828048"/>
    </source>
</evidence>